<feature type="transmembrane region" description="Helical" evidence="1">
    <location>
        <begin position="426"/>
        <end position="451"/>
    </location>
</feature>
<feature type="transmembrane region" description="Helical" evidence="1">
    <location>
        <begin position="12"/>
        <end position="32"/>
    </location>
</feature>
<feature type="domain" description="DUF7088" evidence="3">
    <location>
        <begin position="45"/>
        <end position="120"/>
    </location>
</feature>
<dbReference type="PROSITE" id="PS51257">
    <property type="entry name" value="PROKAR_LIPOPROTEIN"/>
    <property type="match status" value="1"/>
</dbReference>
<accession>A0A3B0XKG0</accession>
<protein>
    <submittedName>
        <fullName evidence="4">Uncharacterized protein</fullName>
    </submittedName>
</protein>
<evidence type="ECO:0000259" key="2">
    <source>
        <dbReference type="Pfam" id="PF09822"/>
    </source>
</evidence>
<evidence type="ECO:0000313" key="4">
    <source>
        <dbReference type="EMBL" id="VAW63752.1"/>
    </source>
</evidence>
<dbReference type="AlphaFoldDB" id="A0A3B0XKG0"/>
<keyword evidence="1" id="KW-1133">Transmembrane helix</keyword>
<keyword evidence="1" id="KW-0472">Membrane</keyword>
<proteinExistence type="predicted"/>
<reference evidence="4" key="1">
    <citation type="submission" date="2018-06" db="EMBL/GenBank/DDBJ databases">
        <authorList>
            <person name="Zhirakovskaya E."/>
        </authorList>
    </citation>
    <scope>NUCLEOTIDE SEQUENCE</scope>
</reference>
<dbReference type="EMBL" id="UOFH01000257">
    <property type="protein sequence ID" value="VAW63752.1"/>
    <property type="molecule type" value="Genomic_DNA"/>
</dbReference>
<dbReference type="InterPro" id="IPR029062">
    <property type="entry name" value="Class_I_gatase-like"/>
</dbReference>
<evidence type="ECO:0000256" key="1">
    <source>
        <dbReference type="SAM" id="Phobius"/>
    </source>
</evidence>
<dbReference type="Pfam" id="PF23357">
    <property type="entry name" value="DUF7088"/>
    <property type="match status" value="1"/>
</dbReference>
<dbReference type="SUPFAM" id="SSF52317">
    <property type="entry name" value="Class I glutamine amidotransferase-like"/>
    <property type="match status" value="1"/>
</dbReference>
<organism evidence="4">
    <name type="scientific">hydrothermal vent metagenome</name>
    <dbReference type="NCBI Taxonomy" id="652676"/>
    <lineage>
        <taxon>unclassified sequences</taxon>
        <taxon>metagenomes</taxon>
        <taxon>ecological metagenomes</taxon>
    </lineage>
</organism>
<keyword evidence="1" id="KW-0812">Transmembrane</keyword>
<dbReference type="Pfam" id="PF09822">
    <property type="entry name" value="ABC_transp_aux"/>
    <property type="match status" value="1"/>
</dbReference>
<dbReference type="InterPro" id="IPR055396">
    <property type="entry name" value="DUF7088"/>
</dbReference>
<gene>
    <name evidence="4" type="ORF">MNBD_GAMMA08-326</name>
</gene>
<name>A0A3B0XKG0_9ZZZZ</name>
<feature type="domain" description="ABC-type uncharacterised transport system" evidence="2">
    <location>
        <begin position="151"/>
        <end position="396"/>
    </location>
</feature>
<evidence type="ECO:0000259" key="3">
    <source>
        <dbReference type="Pfam" id="PF23357"/>
    </source>
</evidence>
<sequence length="456" mass="51636">MKITHKSQLQYRIQHILFIVLLLACIGVAGWLSNEYNVRSDWTAGKRHSLSNSTIELLKQLPFAVKLRSYQTENPTLINAITEILNRYKNNKSDFSFEIINPDIFIKQAKEDNISQYGQTIIEYNGQTERFDNLSEESISNALIRLQRNNKPALLFLSQHGERNINDNSPAGYKLLAQKLINKGFNVKSFNLISQTLSTENTVLVLGSINSPLLESEQQKIKQYIHNGGAILWLQDPTPDDSQMNLLNVLNIHFINGVVVDNNQEVNRMLQLSHPAVIPVLEYKRHPITNKMQNFTLFTTAAAISNYQVSEKNEWLTTQLLITSETSWVETGDFINNIEFNKEKDMRGPLSIGIAQQRQIKTAEQNTSQRVVVIGDTNFIANNNLGHGANLDFILNTFNWLTNNNQLISIAPKNAPDLKLNLSAPAAAVLALTFLIALPLLFFVSGAVIWFKRNKY</sequence>
<dbReference type="InterPro" id="IPR019196">
    <property type="entry name" value="ABC_transp_unknown"/>
</dbReference>